<dbReference type="SUPFAM" id="SSF56300">
    <property type="entry name" value="Metallo-dependent phosphatases"/>
    <property type="match status" value="1"/>
</dbReference>
<dbReference type="InterPro" id="IPR029052">
    <property type="entry name" value="Metallo-depent_PP-like"/>
</dbReference>
<dbReference type="InterPro" id="IPR015943">
    <property type="entry name" value="WD40/YVTN_repeat-like_dom_sf"/>
</dbReference>
<dbReference type="InParanoid" id="S0EWK5"/>
<dbReference type="PANTHER" id="PTHR34512:SF30">
    <property type="entry name" value="OUTER MEMBRANE PROTEIN ASSEMBLY FACTOR BAMB"/>
    <property type="match status" value="1"/>
</dbReference>
<feature type="region of interest" description="Disordered" evidence="1">
    <location>
        <begin position="304"/>
        <end position="325"/>
    </location>
</feature>
<dbReference type="InterPro" id="IPR004843">
    <property type="entry name" value="Calcineurin-like_PHP"/>
</dbReference>
<feature type="compositionally biased region" description="Basic and acidic residues" evidence="1">
    <location>
        <begin position="306"/>
        <end position="321"/>
    </location>
</feature>
<dbReference type="Pfam" id="PF00149">
    <property type="entry name" value="Metallophos"/>
    <property type="match status" value="1"/>
</dbReference>
<evidence type="ECO:0000313" key="4">
    <source>
        <dbReference type="EMBL" id="CCW34098.1"/>
    </source>
</evidence>
<sequence length="717" mass="78660">MRFRGMDVSLGALFVAVVFALLPGRALSQGLEKRDFVFLDITDTHQTAEGSTKALRDLVSQAIAMSPRPAFVIDTGDITESGRPEEYAAFKVAIAPLADAGIRFYAVPGNHDVRWCPLGKEGFEQQFGKLYQSFDYEGVHFILLDTTVLLEHWGHFDQSELDWLARDLKHVRPETPIFVFMHHWIGRDAPDVRMVDNEYDLIHLLNGHNVVAIFTGHGHQNLEWKTNGIETLMVGALYNGGPFCRVHVRSDLVTLERGSSEKPGTFVTIASLPINPPRPSQLRAGWDDPDVPYLARRRIAALLDPRSPEDDPSKESAEYRIDSGPYRPMEKDSRDIWHVVFPTAPIPVGVHSSDVRLTTSNKVTYSDELIFEVERDDAREPSREWAINLGDAIQSSPLLYGDTLFVSSLDHKVYALNAKTGKIRWSFATKGAVLSSPVISDGILYIGSTDHYFYALDAHTGKLLWHFDSGDPIFSTAGITSGVVCFGGNKKIFGLNARTGKLLWTTPANGFFQSRVAADDTTFYMGDWANTFYAIDAKTGTPRWEDHVGRLFYFSPAISAPALGDGKVYVCSDDGVLHAFDTSSGKEVWEVHAPNGDDVFGYSSPTVLGVTIFVAGLGPKGNVYALSTANGQPIWVSAIGQTIYDSSPSLAPDGHSLAIMGVRGHVAVLDASDGKPLWSYELGPGNIFSTPAYDGKTVYTTTMADDVQAIAAPSVMK</sequence>
<name>S0EWK5_CHTCT</name>
<dbReference type="Gene3D" id="2.130.10.10">
    <property type="entry name" value="YVTN repeat-like/Quinoprotein amine dehydrogenase"/>
    <property type="match status" value="2"/>
</dbReference>
<dbReference type="eggNOG" id="COG1520">
    <property type="taxonomic scope" value="Bacteria"/>
</dbReference>
<reference evidence="5" key="1">
    <citation type="submission" date="2013-03" db="EMBL/GenBank/DDBJ databases">
        <title>Genome sequence of Chthonomonas calidirosea, the first sequenced genome from the Armatimonadetes phylum (formally candidate division OP10).</title>
        <authorList>
            <person name="Lee K.C.Y."/>
            <person name="Morgan X.C."/>
            <person name="Dunfield P.F."/>
            <person name="Tamas I."/>
            <person name="Houghton K.M."/>
            <person name="Vyssotski M."/>
            <person name="Ryan J.L.J."/>
            <person name="Lagutin K."/>
            <person name="McDonald I.R."/>
            <person name="Stott M.B."/>
        </authorList>
    </citation>
    <scope>NUCLEOTIDE SEQUENCE [LARGE SCALE GENOMIC DNA]</scope>
    <source>
        <strain evidence="5">DSM 23976 / ICMP 18418 / T49</strain>
    </source>
</reference>
<evidence type="ECO:0000259" key="3">
    <source>
        <dbReference type="Pfam" id="PF13360"/>
    </source>
</evidence>
<dbReference type="AlphaFoldDB" id="S0EWK5"/>
<evidence type="ECO:0000259" key="2">
    <source>
        <dbReference type="Pfam" id="PF00149"/>
    </source>
</evidence>
<dbReference type="eggNOG" id="COG1409">
    <property type="taxonomic scope" value="Bacteria"/>
</dbReference>
<protein>
    <submittedName>
        <fullName evidence="4">FOG: WD40-like repeat</fullName>
    </submittedName>
</protein>
<dbReference type="InterPro" id="IPR011047">
    <property type="entry name" value="Quinoprotein_ADH-like_sf"/>
</dbReference>
<organism evidence="4 5">
    <name type="scientific">Chthonomonas calidirosea (strain DSM 23976 / ICMP 18418 / T49)</name>
    <dbReference type="NCBI Taxonomy" id="1303518"/>
    <lineage>
        <taxon>Bacteria</taxon>
        <taxon>Bacillati</taxon>
        <taxon>Armatimonadota</taxon>
        <taxon>Chthonomonadia</taxon>
        <taxon>Chthonomonadales</taxon>
        <taxon>Chthonomonadaceae</taxon>
        <taxon>Chthonomonas</taxon>
    </lineage>
</organism>
<feature type="domain" description="Calcineurin-like phosphoesterase" evidence="2">
    <location>
        <begin position="41"/>
        <end position="220"/>
    </location>
</feature>
<evidence type="ECO:0000256" key="1">
    <source>
        <dbReference type="SAM" id="MobiDB-lite"/>
    </source>
</evidence>
<evidence type="ECO:0000313" key="5">
    <source>
        <dbReference type="Proteomes" id="UP000014227"/>
    </source>
</evidence>
<dbReference type="SMART" id="SM00564">
    <property type="entry name" value="PQQ"/>
    <property type="match status" value="7"/>
</dbReference>
<dbReference type="Gene3D" id="3.60.21.10">
    <property type="match status" value="1"/>
</dbReference>
<dbReference type="SUPFAM" id="SSF50998">
    <property type="entry name" value="Quinoprotein alcohol dehydrogenase-like"/>
    <property type="match status" value="2"/>
</dbReference>
<accession>S0EWK5</accession>
<dbReference type="PATRIC" id="fig|1303518.3.peg.264"/>
<dbReference type="RefSeq" id="WP_016481662.1">
    <property type="nucleotide sequence ID" value="NC_021487.1"/>
</dbReference>
<dbReference type="Proteomes" id="UP000014227">
    <property type="component" value="Chromosome I"/>
</dbReference>
<dbReference type="PANTHER" id="PTHR34512">
    <property type="entry name" value="CELL SURFACE PROTEIN"/>
    <property type="match status" value="1"/>
</dbReference>
<dbReference type="InterPro" id="IPR018391">
    <property type="entry name" value="PQQ_b-propeller_rpt"/>
</dbReference>
<dbReference type="HOGENOM" id="CLU_385306_0_0_0"/>
<proteinExistence type="predicted"/>
<dbReference type="STRING" id="454171.CP488_00896"/>
<keyword evidence="5" id="KW-1185">Reference proteome</keyword>
<dbReference type="Pfam" id="PF13360">
    <property type="entry name" value="PQQ_2"/>
    <property type="match status" value="1"/>
</dbReference>
<dbReference type="KEGG" id="ccz:CCALI_00261"/>
<gene>
    <name evidence="4" type="ORF">CCALI_00261</name>
</gene>
<dbReference type="InterPro" id="IPR002372">
    <property type="entry name" value="PQQ_rpt_dom"/>
</dbReference>
<dbReference type="EMBL" id="HF951689">
    <property type="protein sequence ID" value="CCW34098.1"/>
    <property type="molecule type" value="Genomic_DNA"/>
</dbReference>
<feature type="domain" description="Pyrrolo-quinoline quinone repeat" evidence="3">
    <location>
        <begin position="492"/>
        <end position="640"/>
    </location>
</feature>
<dbReference type="GO" id="GO:0016787">
    <property type="term" value="F:hydrolase activity"/>
    <property type="evidence" value="ECO:0007669"/>
    <property type="project" value="InterPro"/>
</dbReference>